<name>A0ABS5W9S5_9FLAO</name>
<organism evidence="6 7">
    <name type="scientific">Zobellia barbeyronii</name>
    <dbReference type="NCBI Taxonomy" id="2748009"/>
    <lineage>
        <taxon>Bacteria</taxon>
        <taxon>Pseudomonadati</taxon>
        <taxon>Bacteroidota</taxon>
        <taxon>Flavobacteriia</taxon>
        <taxon>Flavobacteriales</taxon>
        <taxon>Flavobacteriaceae</taxon>
        <taxon>Zobellia</taxon>
    </lineage>
</organism>
<dbReference type="PROSITE" id="PS00149">
    <property type="entry name" value="SULFATASE_2"/>
    <property type="match status" value="1"/>
</dbReference>
<dbReference type="SUPFAM" id="SSF53649">
    <property type="entry name" value="Alkaline phosphatase-like"/>
    <property type="match status" value="1"/>
</dbReference>
<evidence type="ECO:0000256" key="4">
    <source>
        <dbReference type="ARBA" id="ARBA00022837"/>
    </source>
</evidence>
<dbReference type="PROSITE" id="PS00523">
    <property type="entry name" value="SULFATASE_1"/>
    <property type="match status" value="1"/>
</dbReference>
<proteinExistence type="inferred from homology"/>
<evidence type="ECO:0000313" key="7">
    <source>
        <dbReference type="Proteomes" id="UP000740413"/>
    </source>
</evidence>
<evidence type="ECO:0000259" key="5">
    <source>
        <dbReference type="Pfam" id="PF00884"/>
    </source>
</evidence>
<dbReference type="InterPro" id="IPR000917">
    <property type="entry name" value="Sulfatase_N"/>
</dbReference>
<dbReference type="InterPro" id="IPR017850">
    <property type="entry name" value="Alkaline_phosphatase_core_sf"/>
</dbReference>
<comment type="similarity">
    <text evidence="1">Belongs to the sulfatase family.</text>
</comment>
<sequence length="530" mass="59810">MNHPKYFLIFLFVVLINCKSANTKTQVNEVLTAQKPNIIWIITDEHNFRTLGCYRNQLTPDQALQWGPDAFAETPNIDSLAKNGTIFNRMYASAPVCTPSRASMFTGIYPATLGIPNNSNKIGDGKYLKPDVTTIADVLSRAGYFTGYSGKWHLAESRDKSGNKDKDEWWSPYPVGVPEDHYGFQDTKFMFLGGHDKYKGIDAAGNPYRADKKVKLIGTDQYGQPLFKDSKSNNVKHTTDWLADRTIDFINEHKNKPFYYVVSIPDPHTPNTVRAPYDTMFADVNIELPGTYGNAYKNKDNKALPKWQKPDGKTKNPEKLKKEIQQYLGMVKLIDDNVGRIIQKLKDDGIFENTIVVFSSDHGDLLGEHGRVNKGTIHEGSAKIPFIMAQGSKGESPLVPRDFVVNKAANNTDWMPTFLSMLNIDCPNVAGRDLSPLLSNKQPEKWNDVTFSKLGFYAAISDQYKLYVTAKEEPWLLDIKADPNETTNFINNAEYVQVIKKMAKDLKGYMKNNNDDNKAITEKLGYLILN</sequence>
<dbReference type="PANTHER" id="PTHR42693:SF53">
    <property type="entry name" value="ENDO-4-O-SULFATASE"/>
    <property type="match status" value="1"/>
</dbReference>
<reference evidence="6 7" key="1">
    <citation type="submission" date="2020-06" db="EMBL/GenBank/DDBJ databases">
        <authorList>
            <person name="Isaeva M.P."/>
            <person name="Chernysheva N.Y."/>
        </authorList>
    </citation>
    <scope>NUCLEOTIDE SEQUENCE [LARGE SCALE GENOMIC DNA]</scope>
    <source>
        <strain evidence="6 7">KMM 6746</strain>
    </source>
</reference>
<dbReference type="Pfam" id="PF00884">
    <property type="entry name" value="Sulfatase"/>
    <property type="match status" value="1"/>
</dbReference>
<dbReference type="Proteomes" id="UP000740413">
    <property type="component" value="Unassembled WGS sequence"/>
</dbReference>
<evidence type="ECO:0000256" key="3">
    <source>
        <dbReference type="ARBA" id="ARBA00022801"/>
    </source>
</evidence>
<gene>
    <name evidence="6" type="ORF">HW347_00270</name>
</gene>
<dbReference type="InterPro" id="IPR050738">
    <property type="entry name" value="Sulfatase"/>
</dbReference>
<keyword evidence="7" id="KW-1185">Reference proteome</keyword>
<protein>
    <submittedName>
        <fullName evidence="6">Sulfatase-like hydrolase/transferase</fullName>
    </submittedName>
</protein>
<keyword evidence="4" id="KW-0106">Calcium</keyword>
<accession>A0ABS5W9S5</accession>
<dbReference type="PANTHER" id="PTHR42693">
    <property type="entry name" value="ARYLSULFATASE FAMILY MEMBER"/>
    <property type="match status" value="1"/>
</dbReference>
<feature type="domain" description="Sulfatase N-terminal" evidence="5">
    <location>
        <begin position="36"/>
        <end position="424"/>
    </location>
</feature>
<reference evidence="7" key="2">
    <citation type="submission" date="2023-07" db="EMBL/GenBank/DDBJ databases">
        <title>Zobellia barbeyronii sp. nov., a new marine flavobacterium, isolated from green and red algae.</title>
        <authorList>
            <person name="Nedashkovskaya O.I."/>
            <person name="Otstavnykh N."/>
            <person name="Zhukova N."/>
            <person name="Guzev K."/>
            <person name="Chausova V."/>
            <person name="Tekutyeva L."/>
            <person name="Mikhailov V."/>
            <person name="Isaeva M."/>
        </authorList>
    </citation>
    <scope>NUCLEOTIDE SEQUENCE [LARGE SCALE GENOMIC DNA]</scope>
    <source>
        <strain evidence="7">KMM 6746</strain>
    </source>
</reference>
<keyword evidence="2" id="KW-0479">Metal-binding</keyword>
<evidence type="ECO:0000313" key="6">
    <source>
        <dbReference type="EMBL" id="MBT2159673.1"/>
    </source>
</evidence>
<dbReference type="InterPro" id="IPR024607">
    <property type="entry name" value="Sulfatase_CS"/>
</dbReference>
<comment type="caution">
    <text evidence="6">The sequence shown here is derived from an EMBL/GenBank/DDBJ whole genome shotgun (WGS) entry which is preliminary data.</text>
</comment>
<evidence type="ECO:0000256" key="2">
    <source>
        <dbReference type="ARBA" id="ARBA00022723"/>
    </source>
</evidence>
<dbReference type="EMBL" id="JACATN010000001">
    <property type="protein sequence ID" value="MBT2159673.1"/>
    <property type="molecule type" value="Genomic_DNA"/>
</dbReference>
<dbReference type="Gene3D" id="3.40.720.10">
    <property type="entry name" value="Alkaline Phosphatase, subunit A"/>
    <property type="match status" value="1"/>
</dbReference>
<keyword evidence="3" id="KW-0378">Hydrolase</keyword>
<dbReference type="RefSeq" id="WP_214609971.1">
    <property type="nucleotide sequence ID" value="NZ_JACATN010000001.1"/>
</dbReference>
<evidence type="ECO:0000256" key="1">
    <source>
        <dbReference type="ARBA" id="ARBA00008779"/>
    </source>
</evidence>